<evidence type="ECO:0000256" key="1">
    <source>
        <dbReference type="ARBA" id="ARBA00004651"/>
    </source>
</evidence>
<comment type="subcellular location">
    <subcellularLocation>
        <location evidence="1">Cell membrane</location>
        <topology evidence="1">Multi-pass membrane protein</topology>
    </subcellularLocation>
</comment>
<keyword evidence="5 7" id="KW-0472">Membrane</keyword>
<dbReference type="GO" id="GO:0005886">
    <property type="term" value="C:plasma membrane"/>
    <property type="evidence" value="ECO:0007669"/>
    <property type="project" value="UniProtKB-SubCell"/>
</dbReference>
<evidence type="ECO:0000256" key="6">
    <source>
        <dbReference type="ARBA" id="ARBA00034125"/>
    </source>
</evidence>
<dbReference type="InterPro" id="IPR010619">
    <property type="entry name" value="ThrE-like_N"/>
</dbReference>
<comment type="similarity">
    <text evidence="6">Belongs to the ThrE exporter (TC 2.A.79) family.</text>
</comment>
<keyword evidence="2" id="KW-1003">Cell membrane</keyword>
<dbReference type="GO" id="GO:0015744">
    <property type="term" value="P:succinate transport"/>
    <property type="evidence" value="ECO:0007669"/>
    <property type="project" value="TreeGrafter"/>
</dbReference>
<dbReference type="PANTHER" id="PTHR34390">
    <property type="entry name" value="UPF0442 PROTEIN YJJB-RELATED"/>
    <property type="match status" value="1"/>
</dbReference>
<evidence type="ECO:0000256" key="3">
    <source>
        <dbReference type="ARBA" id="ARBA00022692"/>
    </source>
</evidence>
<evidence type="ECO:0000256" key="5">
    <source>
        <dbReference type="ARBA" id="ARBA00023136"/>
    </source>
</evidence>
<dbReference type="InterPro" id="IPR050539">
    <property type="entry name" value="ThrE_Dicarb/AminoAcid_Exp"/>
</dbReference>
<dbReference type="AlphaFoldDB" id="A0A6V7RQN0"/>
<reference evidence="9 10" key="1">
    <citation type="submission" date="2020-07" db="EMBL/GenBank/DDBJ databases">
        <authorList>
            <person name="Criscuolo A."/>
        </authorList>
    </citation>
    <scope>NUCLEOTIDE SEQUENCE [LARGE SCALE GENOMIC DNA]</scope>
    <source>
        <strain evidence="9">CIP111649</strain>
    </source>
</reference>
<feature type="domain" description="Threonine/serine exporter-like N-terminal" evidence="8">
    <location>
        <begin position="27"/>
        <end position="261"/>
    </location>
</feature>
<name>A0A6V7RQN0_9STAP</name>
<feature type="transmembrane region" description="Helical" evidence="7">
    <location>
        <begin position="205"/>
        <end position="223"/>
    </location>
</feature>
<feature type="transmembrane region" description="Helical" evidence="7">
    <location>
        <begin position="244"/>
        <end position="261"/>
    </location>
</feature>
<feature type="transmembrane region" description="Helical" evidence="7">
    <location>
        <begin position="183"/>
        <end position="199"/>
    </location>
</feature>
<proteinExistence type="inferred from homology"/>
<organism evidence="9 10">
    <name type="scientific">Jeotgalicoccus meleagridis</name>
    <dbReference type="NCBI Taxonomy" id="2759181"/>
    <lineage>
        <taxon>Bacteria</taxon>
        <taxon>Bacillati</taxon>
        <taxon>Bacillota</taxon>
        <taxon>Bacilli</taxon>
        <taxon>Bacillales</taxon>
        <taxon>Staphylococcaceae</taxon>
        <taxon>Jeotgalicoccus</taxon>
    </lineage>
</organism>
<protein>
    <submittedName>
        <fullName evidence="9">Inner membrane protein YjjP</fullName>
    </submittedName>
</protein>
<evidence type="ECO:0000256" key="2">
    <source>
        <dbReference type="ARBA" id="ARBA00022475"/>
    </source>
</evidence>
<dbReference type="Proteomes" id="UP000589351">
    <property type="component" value="Unassembled WGS sequence"/>
</dbReference>
<keyword evidence="10" id="KW-1185">Reference proteome</keyword>
<feature type="transmembrane region" description="Helical" evidence="7">
    <location>
        <begin position="127"/>
        <end position="147"/>
    </location>
</feature>
<evidence type="ECO:0000256" key="7">
    <source>
        <dbReference type="SAM" id="Phobius"/>
    </source>
</evidence>
<dbReference type="PANTHER" id="PTHR34390:SF2">
    <property type="entry name" value="SUCCINATE TRANSPORTER SUBUNIT YJJP-RELATED"/>
    <property type="match status" value="1"/>
</dbReference>
<evidence type="ECO:0000256" key="4">
    <source>
        <dbReference type="ARBA" id="ARBA00022989"/>
    </source>
</evidence>
<keyword evidence="4 7" id="KW-1133">Transmembrane helix</keyword>
<sequence length="262" mass="28880">MPVEELEKVDKPDDSLDDRFVRKVFYVCLNSGKILLESGAETYRIEDTMVRMANNYGIDNVQVFVTTTVIILSMNDYSLSQTIRIEERANNLEKVVNINDLSRQITRGLPIKDAIKSIENIHETKMFPFWLVITAGAIVSAMFLLLFDGVPSDLPIAAFGGAVGVLITESIQRYTRIKFFNEFFAAFFIALSAVLYVEFGPGSQLETIIIAAVMPLVPGVLITNAIREMIRGHILAGTMKGAEASLTAIAIGAGVGLVFMMM</sequence>
<comment type="caution">
    <text evidence="9">The sequence shown here is derived from an EMBL/GenBank/DDBJ whole genome shotgun (WGS) entry which is preliminary data.</text>
</comment>
<evidence type="ECO:0000313" key="9">
    <source>
        <dbReference type="EMBL" id="CAD2080190.1"/>
    </source>
</evidence>
<dbReference type="Pfam" id="PF06738">
    <property type="entry name" value="ThrE"/>
    <property type="match status" value="1"/>
</dbReference>
<evidence type="ECO:0000313" key="10">
    <source>
        <dbReference type="Proteomes" id="UP000589351"/>
    </source>
</evidence>
<evidence type="ECO:0000259" key="8">
    <source>
        <dbReference type="Pfam" id="PF06738"/>
    </source>
</evidence>
<dbReference type="GO" id="GO:0022857">
    <property type="term" value="F:transmembrane transporter activity"/>
    <property type="evidence" value="ECO:0007669"/>
    <property type="project" value="InterPro"/>
</dbReference>
<dbReference type="EMBL" id="CAJEWD010000008">
    <property type="protein sequence ID" value="CAD2080190.1"/>
    <property type="molecule type" value="Genomic_DNA"/>
</dbReference>
<gene>
    <name evidence="9" type="primary">yjjP</name>
    <name evidence="9" type="ORF">JEODO184_01875</name>
</gene>
<dbReference type="RefSeq" id="WP_235962268.1">
    <property type="nucleotide sequence ID" value="NZ_CAJEWD010000008.1"/>
</dbReference>
<keyword evidence="3 7" id="KW-0812">Transmembrane</keyword>
<feature type="transmembrane region" description="Helical" evidence="7">
    <location>
        <begin position="153"/>
        <end position="171"/>
    </location>
</feature>
<accession>A0A6V7RQN0</accession>